<dbReference type="InterPro" id="IPR001138">
    <property type="entry name" value="Zn2Cys6_DnaBD"/>
</dbReference>
<comment type="caution">
    <text evidence="10">The sequence shown here is derived from an EMBL/GenBank/DDBJ whole genome shotgun (WGS) entry which is preliminary data.</text>
</comment>
<evidence type="ECO:0000256" key="4">
    <source>
        <dbReference type="ARBA" id="ARBA00023125"/>
    </source>
</evidence>
<dbReference type="PROSITE" id="PS00463">
    <property type="entry name" value="ZN2_CY6_FUNGAL_1"/>
    <property type="match status" value="1"/>
</dbReference>
<gene>
    <name evidence="10" type="ORF">FZEAL_1905</name>
</gene>
<comment type="subcellular location">
    <subcellularLocation>
        <location evidence="1">Nucleus</location>
    </subcellularLocation>
</comment>
<dbReference type="Gene3D" id="4.10.240.10">
    <property type="entry name" value="Zn(2)-C6 fungal-type DNA-binding domain"/>
    <property type="match status" value="1"/>
</dbReference>
<feature type="compositionally biased region" description="Low complexity" evidence="7">
    <location>
        <begin position="29"/>
        <end position="42"/>
    </location>
</feature>
<organism evidence="10 11">
    <name type="scientific">Fusarium zealandicum</name>
    <dbReference type="NCBI Taxonomy" id="1053134"/>
    <lineage>
        <taxon>Eukaryota</taxon>
        <taxon>Fungi</taxon>
        <taxon>Dikarya</taxon>
        <taxon>Ascomycota</taxon>
        <taxon>Pezizomycotina</taxon>
        <taxon>Sordariomycetes</taxon>
        <taxon>Hypocreomycetidae</taxon>
        <taxon>Hypocreales</taxon>
        <taxon>Nectriaceae</taxon>
        <taxon>Fusarium</taxon>
        <taxon>Fusarium staphyleae species complex</taxon>
    </lineage>
</organism>
<keyword evidence="2" id="KW-0479">Metal-binding</keyword>
<sequence length="775" mass="86598">MNEHPHPIRLAPDDSRDFVVGDAENHCFSSTSLSPTVSSASAGRKRKAEPERYPRPQGPDNGKAETCKIRKVSRACDFCKSRKARCTGDQPCAKCIAKGRVCSYEARYTRGRPPTPPLSDPQVKAASTGATVVRETQEQLAAAPLLSRPSVNLDNELEIVQQCPPLQQESNAPSRASPELSMAEIQGQMFDPTSGLTFLHRALSRLSAPHRNGLSETSQLLAEQQLATPASDKPLAESDGLRPFRLPEPADGRKLLALYFDVCIATYRILHQPTVERWLESMEQNLREKRSIWYGVGRGEAAIVLIALAVARLHHEKSKGFSSAEDEEQALKASDELYTLSTQLAVQETGFPRLELAQSRIVHVLYLLSTSRFNRAWYAFGNALQLVAALGLHRRVRSKRRRTLGTDYIRTQCGIRTFWTAYILDNYLGVIFGRPRHFHDQDIDQVYPDQVSDHEMTVAGPESRAEKPKDCHIDALLFHAKIAQIVGSISREVYTLQDIPKSERDAAATKLIQRVNQWHSSLPLHLGSIPPSLLITSYRRQATVLKLAHSHAIMQATRLFLLGNSPNTHESHVTECIDAAKAVLEVVDQLSYEGPIFHAFWWTHYVAFCALVIIYVWEIQQRRAKRPIEAEERNKLMEMAERCQSHLAYATASNSPSRRYAAILQEFRAAASISAARPSNIKTEGQQKEVPPHPSQDGMPETPVDMSLIQGISRPGFQGAETTVVNDDYLLDQWQTTDWLDIDSWMPSKTSCGPDIAKNCPLGLQSEALANGYYD</sequence>
<evidence type="ECO:0000256" key="5">
    <source>
        <dbReference type="ARBA" id="ARBA00023163"/>
    </source>
</evidence>
<evidence type="ECO:0000256" key="1">
    <source>
        <dbReference type="ARBA" id="ARBA00004123"/>
    </source>
</evidence>
<keyword evidence="8" id="KW-0812">Transmembrane</keyword>
<keyword evidence="3" id="KW-0805">Transcription regulation</keyword>
<dbReference type="GO" id="GO:0000981">
    <property type="term" value="F:DNA-binding transcription factor activity, RNA polymerase II-specific"/>
    <property type="evidence" value="ECO:0007669"/>
    <property type="project" value="InterPro"/>
</dbReference>
<dbReference type="Pfam" id="PF00172">
    <property type="entry name" value="Zn_clus"/>
    <property type="match status" value="1"/>
</dbReference>
<evidence type="ECO:0000313" key="10">
    <source>
        <dbReference type="EMBL" id="KAF4982480.1"/>
    </source>
</evidence>
<keyword evidence="8" id="KW-1133">Transmembrane helix</keyword>
<dbReference type="OrthoDB" id="3037908at2759"/>
<evidence type="ECO:0000256" key="7">
    <source>
        <dbReference type="SAM" id="MobiDB-lite"/>
    </source>
</evidence>
<evidence type="ECO:0000259" key="9">
    <source>
        <dbReference type="PROSITE" id="PS50048"/>
    </source>
</evidence>
<dbReference type="PANTHER" id="PTHR47540">
    <property type="entry name" value="THIAMINE REPRESSIBLE GENES REGULATORY PROTEIN THI5"/>
    <property type="match status" value="1"/>
</dbReference>
<evidence type="ECO:0000256" key="3">
    <source>
        <dbReference type="ARBA" id="ARBA00023015"/>
    </source>
</evidence>
<keyword evidence="4" id="KW-0238">DNA-binding</keyword>
<feature type="domain" description="Zn(2)-C6 fungal-type" evidence="9">
    <location>
        <begin position="75"/>
        <end position="104"/>
    </location>
</feature>
<dbReference type="CDD" id="cd12148">
    <property type="entry name" value="fungal_TF_MHR"/>
    <property type="match status" value="1"/>
</dbReference>
<feature type="transmembrane region" description="Helical" evidence="8">
    <location>
        <begin position="599"/>
        <end position="617"/>
    </location>
</feature>
<keyword evidence="6" id="KW-0539">Nucleus</keyword>
<feature type="region of interest" description="Disordered" evidence="7">
    <location>
        <begin position="677"/>
        <end position="699"/>
    </location>
</feature>
<keyword evidence="11" id="KW-1185">Reference proteome</keyword>
<dbReference type="EMBL" id="JABEYC010000116">
    <property type="protein sequence ID" value="KAF4982480.1"/>
    <property type="molecule type" value="Genomic_DNA"/>
</dbReference>
<dbReference type="CDD" id="cd00067">
    <property type="entry name" value="GAL4"/>
    <property type="match status" value="1"/>
</dbReference>
<evidence type="ECO:0000256" key="2">
    <source>
        <dbReference type="ARBA" id="ARBA00022723"/>
    </source>
</evidence>
<dbReference type="GO" id="GO:0008270">
    <property type="term" value="F:zinc ion binding"/>
    <property type="evidence" value="ECO:0007669"/>
    <property type="project" value="InterPro"/>
</dbReference>
<dbReference type="AlphaFoldDB" id="A0A8H4USC0"/>
<dbReference type="InterPro" id="IPR036864">
    <property type="entry name" value="Zn2-C6_fun-type_DNA-bd_sf"/>
</dbReference>
<dbReference type="PANTHER" id="PTHR47540:SF2">
    <property type="entry name" value="ZN(II)2CYS6 TRANSCRIPTION FACTOR (EUROFUNG)"/>
    <property type="match status" value="1"/>
</dbReference>
<evidence type="ECO:0000256" key="6">
    <source>
        <dbReference type="ARBA" id="ARBA00023242"/>
    </source>
</evidence>
<protein>
    <recommendedName>
        <fullName evidence="9">Zn(2)-C6 fungal-type domain-containing protein</fullName>
    </recommendedName>
</protein>
<dbReference type="SMART" id="SM00066">
    <property type="entry name" value="GAL4"/>
    <property type="match status" value="1"/>
</dbReference>
<dbReference type="SUPFAM" id="SSF57701">
    <property type="entry name" value="Zn2/Cys6 DNA-binding domain"/>
    <property type="match status" value="1"/>
</dbReference>
<dbReference type="GO" id="GO:0043565">
    <property type="term" value="F:sequence-specific DNA binding"/>
    <property type="evidence" value="ECO:0007669"/>
    <property type="project" value="TreeGrafter"/>
</dbReference>
<name>A0A8H4USC0_9HYPO</name>
<dbReference type="PROSITE" id="PS50048">
    <property type="entry name" value="ZN2_CY6_FUNGAL_2"/>
    <property type="match status" value="1"/>
</dbReference>
<evidence type="ECO:0000256" key="8">
    <source>
        <dbReference type="SAM" id="Phobius"/>
    </source>
</evidence>
<dbReference type="SMART" id="SM00906">
    <property type="entry name" value="Fungal_trans"/>
    <property type="match status" value="1"/>
</dbReference>
<keyword evidence="8" id="KW-0472">Membrane</keyword>
<dbReference type="GO" id="GO:0045944">
    <property type="term" value="P:positive regulation of transcription by RNA polymerase II"/>
    <property type="evidence" value="ECO:0007669"/>
    <property type="project" value="TreeGrafter"/>
</dbReference>
<accession>A0A8H4USC0</accession>
<reference evidence="10" key="2">
    <citation type="submission" date="2020-05" db="EMBL/GenBank/DDBJ databases">
        <authorList>
            <person name="Kim H.-S."/>
            <person name="Proctor R.H."/>
            <person name="Brown D.W."/>
        </authorList>
    </citation>
    <scope>NUCLEOTIDE SEQUENCE</scope>
    <source>
        <strain evidence="10">NRRL 22465</strain>
    </source>
</reference>
<keyword evidence="5" id="KW-0804">Transcription</keyword>
<dbReference type="InterPro" id="IPR007219">
    <property type="entry name" value="XnlR_reg_dom"/>
</dbReference>
<proteinExistence type="predicted"/>
<feature type="region of interest" description="Disordered" evidence="7">
    <location>
        <begin position="27"/>
        <end position="64"/>
    </location>
</feature>
<evidence type="ECO:0000313" key="11">
    <source>
        <dbReference type="Proteomes" id="UP000635477"/>
    </source>
</evidence>
<reference evidence="10" key="1">
    <citation type="journal article" date="2020" name="BMC Genomics">
        <title>Correction to: Identification and distribution of gene clusters required for synthesis of sphingolipid metabolism inhibitors in diverse species of the filamentous fungus Fusarium.</title>
        <authorList>
            <person name="Kim H.S."/>
            <person name="Lohmar J.M."/>
            <person name="Busman M."/>
            <person name="Brown D.W."/>
            <person name="Naumann T.A."/>
            <person name="Divon H.H."/>
            <person name="Lysoe E."/>
            <person name="Uhlig S."/>
            <person name="Proctor R.H."/>
        </authorList>
    </citation>
    <scope>NUCLEOTIDE SEQUENCE</scope>
    <source>
        <strain evidence="10">NRRL 22465</strain>
    </source>
</reference>
<dbReference type="Pfam" id="PF04082">
    <property type="entry name" value="Fungal_trans"/>
    <property type="match status" value="1"/>
</dbReference>
<dbReference type="GO" id="GO:0006351">
    <property type="term" value="P:DNA-templated transcription"/>
    <property type="evidence" value="ECO:0007669"/>
    <property type="project" value="InterPro"/>
</dbReference>
<dbReference type="InterPro" id="IPR051711">
    <property type="entry name" value="Stress_Response_Reg"/>
</dbReference>
<dbReference type="Proteomes" id="UP000635477">
    <property type="component" value="Unassembled WGS sequence"/>
</dbReference>
<dbReference type="GO" id="GO:0005634">
    <property type="term" value="C:nucleus"/>
    <property type="evidence" value="ECO:0007669"/>
    <property type="project" value="UniProtKB-SubCell"/>
</dbReference>